<dbReference type="Proteomes" id="UP001499843">
    <property type="component" value="Unassembled WGS sequence"/>
</dbReference>
<dbReference type="InterPro" id="IPR002586">
    <property type="entry name" value="CobQ/CobB/MinD/ParA_Nub-bd_dom"/>
</dbReference>
<gene>
    <name evidence="3" type="ORF">GCM10009850_113930</name>
</gene>
<dbReference type="RefSeq" id="WP_344495053.1">
    <property type="nucleotide sequence ID" value="NZ_BAAAQX010000057.1"/>
</dbReference>
<evidence type="ECO:0000259" key="2">
    <source>
        <dbReference type="Pfam" id="PF01656"/>
    </source>
</evidence>
<feature type="region of interest" description="Disordered" evidence="1">
    <location>
        <begin position="1"/>
        <end position="244"/>
    </location>
</feature>
<name>A0ABN3D2B5_9ACTN</name>
<evidence type="ECO:0000256" key="1">
    <source>
        <dbReference type="SAM" id="MobiDB-lite"/>
    </source>
</evidence>
<feature type="compositionally biased region" description="Pro residues" evidence="1">
    <location>
        <begin position="80"/>
        <end position="92"/>
    </location>
</feature>
<dbReference type="EMBL" id="BAAAQX010000057">
    <property type="protein sequence ID" value="GAA2215925.1"/>
    <property type="molecule type" value="Genomic_DNA"/>
</dbReference>
<feature type="domain" description="CobQ/CobB/MinD/ParA nucleotide binding" evidence="2">
    <location>
        <begin position="283"/>
        <end position="434"/>
    </location>
</feature>
<protein>
    <recommendedName>
        <fullName evidence="2">CobQ/CobB/MinD/ParA nucleotide binding domain-containing protein</fullName>
    </recommendedName>
</protein>
<keyword evidence="4" id="KW-1185">Reference proteome</keyword>
<reference evidence="3 4" key="1">
    <citation type="journal article" date="2019" name="Int. J. Syst. Evol. Microbiol.">
        <title>The Global Catalogue of Microorganisms (GCM) 10K type strain sequencing project: providing services to taxonomists for standard genome sequencing and annotation.</title>
        <authorList>
            <consortium name="The Broad Institute Genomics Platform"/>
            <consortium name="The Broad Institute Genome Sequencing Center for Infectious Disease"/>
            <person name="Wu L."/>
            <person name="Ma J."/>
        </authorList>
    </citation>
    <scope>NUCLEOTIDE SEQUENCE [LARGE SCALE GENOMIC DNA]</scope>
    <source>
        <strain evidence="3 4">JCM 16114</strain>
    </source>
</reference>
<dbReference type="InterPro" id="IPR027417">
    <property type="entry name" value="P-loop_NTPase"/>
</dbReference>
<dbReference type="Gene3D" id="3.40.50.300">
    <property type="entry name" value="P-loop containing nucleotide triphosphate hydrolases"/>
    <property type="match status" value="1"/>
</dbReference>
<feature type="compositionally biased region" description="Pro residues" evidence="1">
    <location>
        <begin position="186"/>
        <end position="208"/>
    </location>
</feature>
<organism evidence="3 4">
    <name type="scientific">Nonomuraea monospora</name>
    <dbReference type="NCBI Taxonomy" id="568818"/>
    <lineage>
        <taxon>Bacteria</taxon>
        <taxon>Bacillati</taxon>
        <taxon>Actinomycetota</taxon>
        <taxon>Actinomycetes</taxon>
        <taxon>Streptosporangiales</taxon>
        <taxon>Streptosporangiaceae</taxon>
        <taxon>Nonomuraea</taxon>
    </lineage>
</organism>
<sequence>MHGEDDEVTVEVNGEELNVDPDATRTIRFPPPKPPQGMARGVDRPPPEPPQWWEPDAGDDRQAGRLAAGDPPERSGRPSVGPPPGPIQPPPGLNAFQSPPNPLGQPVWEPAARDVPVFPPPRGPGAPVFPPPPSSPETPVFPPLQNGAGTPVFPPPPSGQETPYQGGQETPYQGGQEAPSWNGQDAPPPSSQEAPPPSREAPLLPPPRSGADLGTPVAGTTAESLRPERLLRTRRRPPTGGWRKAIHTISGGLIHLGDSKAERRRQELIERIRQPVTAGHFRVAVMSLKGGVGKTTTTIGLGSTLAHNRGDRVIAVDANPDRGTLSEKLRMESPATVRHLLNDRGGLWRYADVRSYTSQAPSRLEVLASDRDPAISEAFNADDYRAVAQILEQFYSIAITDCGTGMLHSAMSAILDMADQIVLVSPVTVDGARSASATLDWLQAHGHGDLAVSAVVVLSAVKNPRRNAVNVTELKEHFTQRCRAVLGVPFDPHLEQGSEVDLDLLRTSTRDMYLEVAATIADRFNAGAAS</sequence>
<dbReference type="SUPFAM" id="SSF52540">
    <property type="entry name" value="P-loop containing nucleoside triphosphate hydrolases"/>
    <property type="match status" value="1"/>
</dbReference>
<proteinExistence type="predicted"/>
<dbReference type="Pfam" id="PF01656">
    <property type="entry name" value="CbiA"/>
    <property type="match status" value="1"/>
</dbReference>
<evidence type="ECO:0000313" key="4">
    <source>
        <dbReference type="Proteomes" id="UP001499843"/>
    </source>
</evidence>
<dbReference type="PANTHER" id="PTHR43384:SF14">
    <property type="entry name" value="ESX-1 SECRETION-ASSOCIATED PROTEIN ESPI"/>
    <property type="match status" value="1"/>
</dbReference>
<accession>A0ABN3D2B5</accession>
<comment type="caution">
    <text evidence="3">The sequence shown here is derived from an EMBL/GenBank/DDBJ whole genome shotgun (WGS) entry which is preliminary data.</text>
</comment>
<feature type="compositionally biased region" description="Pro residues" evidence="1">
    <location>
        <begin position="117"/>
        <end position="142"/>
    </location>
</feature>
<feature type="compositionally biased region" description="Acidic residues" evidence="1">
    <location>
        <begin position="1"/>
        <end position="19"/>
    </location>
</feature>
<dbReference type="PANTHER" id="PTHR43384">
    <property type="entry name" value="SEPTUM SITE-DETERMINING PROTEIN MIND HOMOLOG, CHLOROPLASTIC-RELATED"/>
    <property type="match status" value="1"/>
</dbReference>
<dbReference type="InterPro" id="IPR050625">
    <property type="entry name" value="ParA/MinD_ATPase"/>
</dbReference>
<feature type="compositionally biased region" description="Polar residues" evidence="1">
    <location>
        <begin position="159"/>
        <end position="183"/>
    </location>
</feature>
<evidence type="ECO:0000313" key="3">
    <source>
        <dbReference type="EMBL" id="GAA2215925.1"/>
    </source>
</evidence>